<keyword evidence="4" id="KW-1185">Reference proteome</keyword>
<dbReference type="Proteomes" id="UP000499080">
    <property type="component" value="Unassembled WGS sequence"/>
</dbReference>
<dbReference type="InterPro" id="IPR036397">
    <property type="entry name" value="RNaseH_sf"/>
</dbReference>
<dbReference type="EMBL" id="BGPR01002242">
    <property type="protein sequence ID" value="GBM70280.1"/>
    <property type="molecule type" value="Genomic_DNA"/>
</dbReference>
<dbReference type="Gene3D" id="3.30.420.10">
    <property type="entry name" value="Ribonuclease H-like superfamily/Ribonuclease H"/>
    <property type="match status" value="1"/>
</dbReference>
<keyword evidence="1" id="KW-0732">Signal</keyword>
<evidence type="ECO:0000313" key="3">
    <source>
        <dbReference type="EMBL" id="GBM70280.1"/>
    </source>
</evidence>
<dbReference type="GO" id="GO:0003676">
    <property type="term" value="F:nucleic acid binding"/>
    <property type="evidence" value="ECO:0007669"/>
    <property type="project" value="InterPro"/>
</dbReference>
<accession>A0A4Y2HY22</accession>
<evidence type="ECO:0000256" key="1">
    <source>
        <dbReference type="SAM" id="SignalP"/>
    </source>
</evidence>
<evidence type="ECO:0000313" key="4">
    <source>
        <dbReference type="Proteomes" id="UP000499080"/>
    </source>
</evidence>
<gene>
    <name evidence="3" type="ORF">AVEN_63925_1</name>
</gene>
<feature type="chain" id="PRO_5021337183" description="DUF5641 domain-containing protein" evidence="1">
    <location>
        <begin position="18"/>
        <end position="272"/>
    </location>
</feature>
<comment type="caution">
    <text evidence="3">The sequence shown here is derived from an EMBL/GenBank/DDBJ whole genome shotgun (WGS) entry which is preliminary data.</text>
</comment>
<dbReference type="InterPro" id="IPR040676">
    <property type="entry name" value="DUF5641"/>
</dbReference>
<dbReference type="AlphaFoldDB" id="A0A4Y2HY22"/>
<reference evidence="3 4" key="1">
    <citation type="journal article" date="2019" name="Sci. Rep.">
        <title>Orb-weaving spider Araneus ventricosus genome elucidates the spidroin gene catalogue.</title>
        <authorList>
            <person name="Kono N."/>
            <person name="Nakamura H."/>
            <person name="Ohtoshi R."/>
            <person name="Moran D.A.P."/>
            <person name="Shinohara A."/>
            <person name="Yoshida Y."/>
            <person name="Fujiwara M."/>
            <person name="Mori M."/>
            <person name="Tomita M."/>
            <person name="Arakawa K."/>
        </authorList>
    </citation>
    <scope>NUCLEOTIDE SEQUENCE [LARGE SCALE GENOMIC DNA]</scope>
</reference>
<dbReference type="Pfam" id="PF18701">
    <property type="entry name" value="DUF5641"/>
    <property type="match status" value="1"/>
</dbReference>
<feature type="signal peptide" evidence="1">
    <location>
        <begin position="1"/>
        <end position="17"/>
    </location>
</feature>
<protein>
    <recommendedName>
        <fullName evidence="2">DUF5641 domain-containing protein</fullName>
    </recommendedName>
</protein>
<sequence>MAFEFFLLMYIFIRCTAFHLLEKFQRLNFYTEKNLMQNWIKHEEGVKLLCISLANLLKALFDILKSTPVQEYVSSQFIRYHFIPPYSPHFGEIQEATVKQTKNQLLRACRATVLNFEELSTVLCQVEACLNSKPLVPLSSDPRDVRALTPGHFLIGSPLLEILDSNHEGDLRLTSRWHLIQSIRQNFWKQWTRDYFHHLQQRPKWTRLNPELQVGDLVAIHESTSPPLTWRLGHLKETYPGPNRLVRVVLIHTQDGDIKRPIVKVTGLISDS</sequence>
<organism evidence="3 4">
    <name type="scientific">Araneus ventricosus</name>
    <name type="common">Orbweaver spider</name>
    <name type="synonym">Epeira ventricosa</name>
    <dbReference type="NCBI Taxonomy" id="182803"/>
    <lineage>
        <taxon>Eukaryota</taxon>
        <taxon>Metazoa</taxon>
        <taxon>Ecdysozoa</taxon>
        <taxon>Arthropoda</taxon>
        <taxon>Chelicerata</taxon>
        <taxon>Arachnida</taxon>
        <taxon>Araneae</taxon>
        <taxon>Araneomorphae</taxon>
        <taxon>Entelegynae</taxon>
        <taxon>Araneoidea</taxon>
        <taxon>Araneidae</taxon>
        <taxon>Araneus</taxon>
    </lineage>
</organism>
<evidence type="ECO:0000259" key="2">
    <source>
        <dbReference type="Pfam" id="PF18701"/>
    </source>
</evidence>
<dbReference type="PANTHER" id="PTHR47331">
    <property type="entry name" value="PHD-TYPE DOMAIN-CONTAINING PROTEIN"/>
    <property type="match status" value="1"/>
</dbReference>
<feature type="domain" description="DUF5641" evidence="2">
    <location>
        <begin position="175"/>
        <end position="266"/>
    </location>
</feature>
<proteinExistence type="predicted"/>
<name>A0A4Y2HY22_ARAVE</name>